<reference evidence="1" key="1">
    <citation type="journal article" date="2018" name="Genome Biol.">
        <title>SKESA: strategic k-mer extension for scrupulous assemblies.</title>
        <authorList>
            <person name="Souvorov A."/>
            <person name="Agarwala R."/>
            <person name="Lipman D.J."/>
        </authorList>
    </citation>
    <scope>NUCLEOTIDE SEQUENCE</scope>
    <source>
        <strain evidence="1">13-0166</strain>
    </source>
</reference>
<dbReference type="NCBIfam" id="NF033419">
    <property type="entry name" value="T6SS_TagK_dom"/>
    <property type="match status" value="1"/>
</dbReference>
<accession>A0A3R0HV51</accession>
<dbReference type="NCBIfam" id="NF033418">
    <property type="entry name" value="T6SS_TagK"/>
    <property type="match status" value="1"/>
</dbReference>
<sequence>MKQDMWELRKIQSQGITDNAQYPAGTYIVFTAASPYIPLFEQHGKDDIALSLVRHEEAWWIVNHSDELCCAVNEQVMEPHHRMRLNDGDTIEWGLSSWCLARTNDESRPDVSFPQLVQSSESVAEYLDLDWFKQQQLNPQNPFDIIPVRETASSYTGHEADSTLHQLYQEYQQALRPSGQEKPLRPKPFPRNEDAVTQDLTSLYDKKGDTDTLQDMVAGAPGIDAILDTLDTTGEGEMHWLAMESMPDILQLLSPELGGKTAHSEILPDLTRREHRIIGIDSHYRITPTQKNGNTAHEKN</sequence>
<dbReference type="RefSeq" id="WP_023994004.1">
    <property type="nucleotide sequence ID" value="NZ_CP133181.1"/>
</dbReference>
<reference evidence="1" key="2">
    <citation type="submission" date="2018-07" db="EMBL/GenBank/DDBJ databases">
        <authorList>
            <consortium name="NCBI Pathogen Detection Project"/>
        </authorList>
    </citation>
    <scope>NUCLEOTIDE SEQUENCE</scope>
    <source>
        <strain evidence="1">13-0166</strain>
    </source>
</reference>
<dbReference type="AlphaFoldDB" id="A0A3R0HV51"/>
<dbReference type="InterPro" id="IPR047914">
    <property type="entry name" value="TagK-like_C"/>
</dbReference>
<evidence type="ECO:0000313" key="1">
    <source>
        <dbReference type="EMBL" id="HAC6889740.1"/>
    </source>
</evidence>
<gene>
    <name evidence="1" type="primary">tagK</name>
    <name evidence="1" type="ORF">G0D64_17565</name>
</gene>
<comment type="caution">
    <text evidence="1">The sequence shown here is derived from an EMBL/GenBank/DDBJ whole genome shotgun (WGS) entry which is preliminary data.</text>
</comment>
<protein>
    <submittedName>
        <fullName evidence="1">Type VI secretion system-associated protein TagK</fullName>
    </submittedName>
</protein>
<organism evidence="1">
    <name type="scientific">Salmonella enterica I</name>
    <dbReference type="NCBI Taxonomy" id="59201"/>
    <lineage>
        <taxon>Bacteria</taxon>
        <taxon>Pseudomonadati</taxon>
        <taxon>Pseudomonadota</taxon>
        <taxon>Gammaproteobacteria</taxon>
        <taxon>Enterobacterales</taxon>
        <taxon>Enterobacteriaceae</taxon>
        <taxon>Salmonella</taxon>
    </lineage>
</organism>
<proteinExistence type="predicted"/>
<name>A0A3R0HV51_SALET</name>
<dbReference type="EMBL" id="DAAMJH010000038">
    <property type="protein sequence ID" value="HAC6889740.1"/>
    <property type="molecule type" value="Genomic_DNA"/>
</dbReference>